<reference evidence="2" key="2">
    <citation type="submission" date="2021-04" db="EMBL/GenBank/DDBJ databases">
        <authorList>
            <person name="Dong X."/>
        </authorList>
    </citation>
    <scope>NUCLEOTIDE SEQUENCE</scope>
    <source>
        <strain evidence="2">ZWT</strain>
    </source>
</reference>
<name>A0A9J6P5A0_9CLOT</name>
<accession>A0A9J6P5A0</accession>
<dbReference type="RefSeq" id="WP_250860371.1">
    <property type="nucleotide sequence ID" value="NZ_JAGSOJ010000003.1"/>
</dbReference>
<dbReference type="PANTHER" id="PTHR33990">
    <property type="entry name" value="PROTEIN YJDN-RELATED"/>
    <property type="match status" value="1"/>
</dbReference>
<dbReference type="EMBL" id="JAGSOJ010000003">
    <property type="protein sequence ID" value="MCM1991265.1"/>
    <property type="molecule type" value="Genomic_DNA"/>
</dbReference>
<dbReference type="PANTHER" id="PTHR33990:SF1">
    <property type="entry name" value="PROTEIN YJDN"/>
    <property type="match status" value="1"/>
</dbReference>
<keyword evidence="3" id="KW-1185">Reference proteome</keyword>
<sequence length="139" mass="16019">MIVTPNYHFNGNCEEALKLYQKAFNGKLLMLMHYRDANPKDMCIEGLSDREKNYVYHAEMFIGIQRFMFSDTTDEITKGQSISIAITFDCSSDVKNAYNILIDGGRVIHPLQETTYSSCFASLVDKFGMRWELMTENKC</sequence>
<dbReference type="CDD" id="cd06588">
    <property type="entry name" value="PhnB_like"/>
    <property type="match status" value="1"/>
</dbReference>
<reference evidence="2" key="1">
    <citation type="journal article" date="2021" name="mSystems">
        <title>Bacteria and Archaea Synergistically Convert Glycine Betaine to Biogenic Methane in the Formosa Cold Seep of the South China Sea.</title>
        <authorList>
            <person name="Li L."/>
            <person name="Zhang W."/>
            <person name="Zhang S."/>
            <person name="Song L."/>
            <person name="Sun Q."/>
            <person name="Zhang H."/>
            <person name="Xiang H."/>
            <person name="Dong X."/>
        </authorList>
    </citation>
    <scope>NUCLEOTIDE SEQUENCE</scope>
    <source>
        <strain evidence="2">ZWT</strain>
    </source>
</reference>
<dbReference type="AlphaFoldDB" id="A0A9J6P5A0"/>
<gene>
    <name evidence="2" type="ORF">KDK92_16135</name>
</gene>
<dbReference type="Proteomes" id="UP001056429">
    <property type="component" value="Unassembled WGS sequence"/>
</dbReference>
<dbReference type="InterPro" id="IPR028973">
    <property type="entry name" value="PhnB-like"/>
</dbReference>
<organism evidence="2 3">
    <name type="scientific">Oceanirhabdus seepicola</name>
    <dbReference type="NCBI Taxonomy" id="2828781"/>
    <lineage>
        <taxon>Bacteria</taxon>
        <taxon>Bacillati</taxon>
        <taxon>Bacillota</taxon>
        <taxon>Clostridia</taxon>
        <taxon>Eubacteriales</taxon>
        <taxon>Clostridiaceae</taxon>
        <taxon>Oceanirhabdus</taxon>
    </lineage>
</organism>
<feature type="domain" description="PhnB-like" evidence="1">
    <location>
        <begin position="4"/>
        <end position="133"/>
    </location>
</feature>
<proteinExistence type="predicted"/>
<protein>
    <submittedName>
        <fullName evidence="2">VOC family protein</fullName>
    </submittedName>
</protein>
<evidence type="ECO:0000313" key="2">
    <source>
        <dbReference type="EMBL" id="MCM1991265.1"/>
    </source>
</evidence>
<comment type="caution">
    <text evidence="2">The sequence shown here is derived from an EMBL/GenBank/DDBJ whole genome shotgun (WGS) entry which is preliminary data.</text>
</comment>
<dbReference type="SUPFAM" id="SSF54593">
    <property type="entry name" value="Glyoxalase/Bleomycin resistance protein/Dihydroxybiphenyl dioxygenase"/>
    <property type="match status" value="1"/>
</dbReference>
<dbReference type="InterPro" id="IPR029068">
    <property type="entry name" value="Glyas_Bleomycin-R_OHBP_Dase"/>
</dbReference>
<dbReference type="Pfam" id="PF06983">
    <property type="entry name" value="3-dmu-9_3-mt"/>
    <property type="match status" value="1"/>
</dbReference>
<dbReference type="Gene3D" id="3.10.180.10">
    <property type="entry name" value="2,3-Dihydroxybiphenyl 1,2-Dioxygenase, domain 1"/>
    <property type="match status" value="1"/>
</dbReference>
<evidence type="ECO:0000313" key="3">
    <source>
        <dbReference type="Proteomes" id="UP001056429"/>
    </source>
</evidence>
<evidence type="ECO:0000259" key="1">
    <source>
        <dbReference type="Pfam" id="PF06983"/>
    </source>
</evidence>